<protein>
    <submittedName>
        <fullName evidence="2">Uncharacterized protein</fullName>
    </submittedName>
</protein>
<comment type="caution">
    <text evidence="2">The sequence shown here is derived from an EMBL/GenBank/DDBJ whole genome shotgun (WGS) entry which is preliminary data.</text>
</comment>
<organism evidence="2 3">
    <name type="scientific">Lentisphaera araneosa HTCC2155</name>
    <dbReference type="NCBI Taxonomy" id="313628"/>
    <lineage>
        <taxon>Bacteria</taxon>
        <taxon>Pseudomonadati</taxon>
        <taxon>Lentisphaerota</taxon>
        <taxon>Lentisphaeria</taxon>
        <taxon>Lentisphaerales</taxon>
        <taxon>Lentisphaeraceae</taxon>
        <taxon>Lentisphaera</taxon>
    </lineage>
</organism>
<evidence type="ECO:0000313" key="3">
    <source>
        <dbReference type="Proteomes" id="UP000004947"/>
    </source>
</evidence>
<feature type="compositionally biased region" description="Basic and acidic residues" evidence="1">
    <location>
        <begin position="38"/>
        <end position="59"/>
    </location>
</feature>
<keyword evidence="3" id="KW-1185">Reference proteome</keyword>
<feature type="region of interest" description="Disordered" evidence="1">
    <location>
        <begin position="35"/>
        <end position="59"/>
    </location>
</feature>
<evidence type="ECO:0000313" key="2">
    <source>
        <dbReference type="EMBL" id="EDM28535.1"/>
    </source>
</evidence>
<dbReference type="Proteomes" id="UP000004947">
    <property type="component" value="Unassembled WGS sequence"/>
</dbReference>
<name>A6DJ99_9BACT</name>
<accession>A6DJ99</accession>
<gene>
    <name evidence="2" type="ORF">LNTAR_11481</name>
</gene>
<reference evidence="2 3" key="1">
    <citation type="journal article" date="2010" name="J. Bacteriol.">
        <title>Genome sequence of Lentisphaera araneosa HTCC2155T, the type species of the order Lentisphaerales in the phylum Lentisphaerae.</title>
        <authorList>
            <person name="Thrash J.C."/>
            <person name="Cho J.C."/>
            <person name="Vergin K.L."/>
            <person name="Morris R.M."/>
            <person name="Giovannoni S.J."/>
        </authorList>
    </citation>
    <scope>NUCLEOTIDE SEQUENCE [LARGE SCALE GENOMIC DNA]</scope>
    <source>
        <strain evidence="2 3">HTCC2155</strain>
    </source>
</reference>
<sequence length="59" mass="6809">MYKSFTGWVKSGVWVKLASTKKPQPKNHVLTMPKKIKKLENPRKNVEEKSKKLESPQTA</sequence>
<evidence type="ECO:0000256" key="1">
    <source>
        <dbReference type="SAM" id="MobiDB-lite"/>
    </source>
</evidence>
<dbReference type="EMBL" id="ABCK01000005">
    <property type="protein sequence ID" value="EDM28535.1"/>
    <property type="molecule type" value="Genomic_DNA"/>
</dbReference>
<proteinExistence type="predicted"/>
<dbReference type="AlphaFoldDB" id="A6DJ99"/>